<proteinExistence type="predicted"/>
<evidence type="ECO:0008006" key="3">
    <source>
        <dbReference type="Google" id="ProtNLM"/>
    </source>
</evidence>
<dbReference type="Gene3D" id="3.40.50.300">
    <property type="entry name" value="P-loop containing nucleotide triphosphate hydrolases"/>
    <property type="match status" value="1"/>
</dbReference>
<accession>A0A418NTL8</accession>
<dbReference type="AlphaFoldDB" id="A0A418NTL8"/>
<dbReference type="RefSeq" id="WP_119584974.1">
    <property type="nucleotide sequence ID" value="NZ_CAWODQ010000012.1"/>
</dbReference>
<reference evidence="1 2" key="1">
    <citation type="submission" date="2018-08" db="EMBL/GenBank/DDBJ databases">
        <title>Erythrobacter zhengii sp.nov., a bacterium isolated from deep-sea sediment.</title>
        <authorList>
            <person name="Fang C."/>
            <person name="Wu Y.-H."/>
            <person name="Sun C."/>
            <person name="Wang H."/>
            <person name="Cheng H."/>
            <person name="Meng F.-X."/>
            <person name="Wang C.-S."/>
            <person name="Xu X.-W."/>
        </authorList>
    </citation>
    <scope>NUCLEOTIDE SEQUENCE [LARGE SCALE GENOMIC DNA]</scope>
    <source>
        <strain evidence="1 2">V18</strain>
    </source>
</reference>
<name>A0A418NTL8_9SPHN</name>
<dbReference type="EMBL" id="QXFL01000002">
    <property type="protein sequence ID" value="RIV87492.1"/>
    <property type="molecule type" value="Genomic_DNA"/>
</dbReference>
<dbReference type="Proteomes" id="UP000286576">
    <property type="component" value="Unassembled WGS sequence"/>
</dbReference>
<keyword evidence="2" id="KW-1185">Reference proteome</keyword>
<evidence type="ECO:0000313" key="1">
    <source>
        <dbReference type="EMBL" id="RIV87492.1"/>
    </source>
</evidence>
<evidence type="ECO:0000313" key="2">
    <source>
        <dbReference type="Proteomes" id="UP000286576"/>
    </source>
</evidence>
<protein>
    <recommendedName>
        <fullName evidence="3">TerL</fullName>
    </recommendedName>
</protein>
<dbReference type="InterPro" id="IPR027417">
    <property type="entry name" value="P-loop_NTPase"/>
</dbReference>
<dbReference type="OrthoDB" id="5440754at2"/>
<comment type="caution">
    <text evidence="1">The sequence shown here is derived from an EMBL/GenBank/DDBJ whole genome shotgun (WGS) entry which is preliminary data.</text>
</comment>
<gene>
    <name evidence="1" type="ORF">D2V07_03840</name>
</gene>
<sequence>MTTRDLQIKRLNSPGPISDAFLQSRAFLKIIIGPVGSAKTITALRALRKVGQKQGGEKDAQGVYRRKARVGVIRETYPNIEKNTLPSWFDIHPEAHGKFTWKAPYTHKLVLILGVDPQTGKPNDVCDFEIEFRAIGDRSVEEACRGWQVCAVMVDEADLQPPDLLAFLSGRVGRGGTDTSKMVDPQIILSLNMPYTDNWVYELAMEGDIKELETPELLELLGDRPLMEVFVQPGGRQPDAENLHNLPKGYYQVQAALNKSRPDYVARMIDNKPVPMRHGQPVNPQFDYQDHVRPLEWDKQSMLIIGMDQGLNAAATFCQRTPEGGLRTLREAVLFSENGTLAKVGGKAFGQFVRYVLNENFPDVHPEYVRVVCDPAAWKAQDNADENMDWVRQVRKALGLWLNKAKSNSPSLRNGAIWQALDERGGYAVDPKCKHLIKGHLGGYRYMKGDMKDGETRGHLRIADTAYTHICDAEQYAALEGDHIITDLRGLPQFDPSKFVVESDFDIFTGA</sequence>
<organism evidence="1 2">
    <name type="scientific">Aurantiacibacter zhengii</name>
    <dbReference type="NCBI Taxonomy" id="2307003"/>
    <lineage>
        <taxon>Bacteria</taxon>
        <taxon>Pseudomonadati</taxon>
        <taxon>Pseudomonadota</taxon>
        <taxon>Alphaproteobacteria</taxon>
        <taxon>Sphingomonadales</taxon>
        <taxon>Erythrobacteraceae</taxon>
        <taxon>Aurantiacibacter</taxon>
    </lineage>
</organism>